<dbReference type="SMART" id="SM00487">
    <property type="entry name" value="DEXDc"/>
    <property type="match status" value="1"/>
</dbReference>
<comment type="caution">
    <text evidence="3">The sequence shown here is derived from an EMBL/GenBank/DDBJ whole genome shotgun (WGS) entry which is preliminary data.</text>
</comment>
<dbReference type="AlphaFoldDB" id="A0A256GH78"/>
<evidence type="ECO:0000256" key="1">
    <source>
        <dbReference type="SAM" id="MobiDB-lite"/>
    </source>
</evidence>
<keyword evidence="3" id="KW-0067">ATP-binding</keyword>
<keyword evidence="3" id="KW-0347">Helicase</keyword>
<name>A0A256GH78_9HYPH</name>
<dbReference type="RefSeq" id="WP_094543603.1">
    <property type="nucleotide sequence ID" value="NZ_JBHEEM010000020.1"/>
</dbReference>
<dbReference type="EMBL" id="NNRM01000018">
    <property type="protein sequence ID" value="OYR26504.1"/>
    <property type="molecule type" value="Genomic_DNA"/>
</dbReference>
<accession>A0A256GH78</accession>
<sequence length="722" mass="78958">MSETKNKAGENGLGSITLTYDGTGASKTTDSLGMRAMQARVWDKRDAQHLLVKSPPASGKSRAAMFVGLEKLRTKAVDRVVIAVPERSIGASFRDTGLAAGGFHSDWQLDLDLCTVGSETGRKVDELIGFLRGEGDGRTTLCTHSTLRAAHAKTDDVTLFDRALICVDELHHASSDENSRLGNLLRGLIDRAGEVGHDAAHILAMTGSYFRGDGTAVLHPQDEARFEKVIYTYYEQLNGYEYLKTLRINFRFYQGKYLDAIGGALDPHMKTIVHIPHVGSAEGSGVNKMFAVDAIVDAIGDRLGKNPKTSTDPTTGFVHLTAGGRTLKIANLVDDSADREKVLASLRAVKDRDDVDIIIALGMAKEGFDWVWCEHVLTVGYRGSLTEVVQIIGRATRDAPGKTEAQFTNLVSAPFANDEAVSRAVNDMLKAISVSLLMEQVMAPVFKFRTHKGADQFDGSPGDKSNPGPVTNAGEIEIIGMPEIDEKAVEAIENDFNDLFADVQNDPRTLTVMINPDDHHTDVIYDLVVTDVIKRRYPGFSAEQVQDAVGLFGVRAGLGREVAKDPSIIQTLGMSEGEQPAFTGPDEEEGDGDRDTTGPNAGDRFVQQTKRFINVRELQVDLLGGRRDFDDAYELLSKELSEELLARLHGEVRALTVSMTQDEAEKLYSRIKEFIHRESREPNLNSPNGREVRLAEALAFLRKISREKRAAMAGADEGQVDA</sequence>
<reference evidence="3 4" key="1">
    <citation type="submission" date="2017-07" db="EMBL/GenBank/DDBJ databases">
        <title>Phylogenetic study on the rhizospheric bacterium Ochrobactrum sp. A44.</title>
        <authorList>
            <person name="Krzyzanowska D.M."/>
            <person name="Ossowicki A."/>
            <person name="Rajewska M."/>
            <person name="Maciag T."/>
            <person name="Kaczynski Z."/>
            <person name="Czerwicka M."/>
            <person name="Jafra S."/>
        </authorList>
    </citation>
    <scope>NUCLEOTIDE SEQUENCE [LARGE SCALE GENOMIC DNA]</scope>
    <source>
        <strain evidence="3 4">CCUG 30717</strain>
    </source>
</reference>
<dbReference type="Gene3D" id="3.40.50.300">
    <property type="entry name" value="P-loop containing nucleotide triphosphate hydrolases"/>
    <property type="match status" value="2"/>
</dbReference>
<feature type="region of interest" description="Disordered" evidence="1">
    <location>
        <begin position="571"/>
        <end position="603"/>
    </location>
</feature>
<keyword evidence="4" id="KW-1185">Reference proteome</keyword>
<dbReference type="InterPro" id="IPR027417">
    <property type="entry name" value="P-loop_NTPase"/>
</dbReference>
<dbReference type="InterPro" id="IPR014001">
    <property type="entry name" value="Helicase_ATP-bd"/>
</dbReference>
<dbReference type="SUPFAM" id="SSF52540">
    <property type="entry name" value="P-loop containing nucleoside triphosphate hydrolases"/>
    <property type="match status" value="1"/>
</dbReference>
<dbReference type="Proteomes" id="UP000216188">
    <property type="component" value="Unassembled WGS sequence"/>
</dbReference>
<dbReference type="GO" id="GO:0004386">
    <property type="term" value="F:helicase activity"/>
    <property type="evidence" value="ECO:0007669"/>
    <property type="project" value="UniProtKB-KW"/>
</dbReference>
<feature type="domain" description="Helicase ATP-binding" evidence="2">
    <location>
        <begin position="30"/>
        <end position="237"/>
    </location>
</feature>
<proteinExistence type="predicted"/>
<evidence type="ECO:0000313" key="4">
    <source>
        <dbReference type="Proteomes" id="UP000216188"/>
    </source>
</evidence>
<protein>
    <submittedName>
        <fullName evidence="3">Helicase domain protein</fullName>
    </submittedName>
</protein>
<evidence type="ECO:0000259" key="2">
    <source>
        <dbReference type="SMART" id="SM00487"/>
    </source>
</evidence>
<gene>
    <name evidence="3" type="ORF">CEV34_2257</name>
</gene>
<evidence type="ECO:0000313" key="3">
    <source>
        <dbReference type="EMBL" id="OYR26504.1"/>
    </source>
</evidence>
<keyword evidence="3" id="KW-0547">Nucleotide-binding</keyword>
<organism evidence="3 4">
    <name type="scientific">Brucella pseudogrignonensis</name>
    <dbReference type="NCBI Taxonomy" id="419475"/>
    <lineage>
        <taxon>Bacteria</taxon>
        <taxon>Pseudomonadati</taxon>
        <taxon>Pseudomonadota</taxon>
        <taxon>Alphaproteobacteria</taxon>
        <taxon>Hyphomicrobiales</taxon>
        <taxon>Brucellaceae</taxon>
        <taxon>Brucella/Ochrobactrum group</taxon>
        <taxon>Brucella</taxon>
    </lineage>
</organism>
<keyword evidence="3" id="KW-0378">Hydrolase</keyword>